<accession>A0A1D3D4C2</accession>
<reference evidence="3 4" key="1">
    <citation type="journal article" date="2016" name="BMC Genomics">
        <title>Comparative genomics reveals Cyclospora cayetanensis possesses coccidia-like metabolism and invasion components but unique surface antigens.</title>
        <authorList>
            <person name="Liu S."/>
            <person name="Wang L."/>
            <person name="Zheng H."/>
            <person name="Xu Z."/>
            <person name="Roellig D.M."/>
            <person name="Li N."/>
            <person name="Frace M.A."/>
            <person name="Tang K."/>
            <person name="Arrowood M.J."/>
            <person name="Moss D.M."/>
            <person name="Zhang L."/>
            <person name="Feng Y."/>
            <person name="Xiao L."/>
        </authorList>
    </citation>
    <scope>NUCLEOTIDE SEQUENCE [LARGE SCALE GENOMIC DNA]</scope>
    <source>
        <strain evidence="3 4">CHN_HEN01</strain>
    </source>
</reference>
<sequence>MKEDALQIKVAAAIYKFLEQQELPKTARALLKEAARREWDLESVASGGELVDLLEICEARETQNLGEEVKGPPPEGKKSRKLKVPTIKEEKQPKKKCRSEHEKETPEAGALCTTPDEDASAVGRISKKARPKRFQRIDDSQWTSALPTELKDNSFWKKKSDNFAVKAAEQLGRVRGKDFRHEKNKKKKATWKGCGEIPMTVNSIQFASDSE</sequence>
<gene>
    <name evidence="3" type="ORF">cyc_04618</name>
</gene>
<dbReference type="AlphaFoldDB" id="A0A1D3D4C2"/>
<feature type="region of interest" description="Disordered" evidence="1">
    <location>
        <begin position="62"/>
        <end position="132"/>
    </location>
</feature>
<evidence type="ECO:0000259" key="2">
    <source>
        <dbReference type="Pfam" id="PF05022"/>
    </source>
</evidence>
<organism evidence="3 4">
    <name type="scientific">Cyclospora cayetanensis</name>
    <dbReference type="NCBI Taxonomy" id="88456"/>
    <lineage>
        <taxon>Eukaryota</taxon>
        <taxon>Sar</taxon>
        <taxon>Alveolata</taxon>
        <taxon>Apicomplexa</taxon>
        <taxon>Conoidasida</taxon>
        <taxon>Coccidia</taxon>
        <taxon>Eucoccidiorida</taxon>
        <taxon>Eimeriorina</taxon>
        <taxon>Eimeriidae</taxon>
        <taxon>Cyclospora</taxon>
    </lineage>
</organism>
<dbReference type="VEuPathDB" id="ToxoDB:LOC34621125"/>
<dbReference type="EMBL" id="JROU02000786">
    <property type="protein sequence ID" value="OEH78297.1"/>
    <property type="molecule type" value="Genomic_DNA"/>
</dbReference>
<name>A0A1D3D4C2_9EIME</name>
<dbReference type="PANTHER" id="PTHR23216:SF1">
    <property type="entry name" value="NUCLEOLAR AND COILED-BODY PHOSPHOPROTEIN 1"/>
    <property type="match status" value="1"/>
</dbReference>
<dbReference type="InterPro" id="IPR007718">
    <property type="entry name" value="Srp40_C"/>
</dbReference>
<dbReference type="InParanoid" id="A0A1D3D4C2"/>
<protein>
    <submittedName>
        <fullName evidence="3">Nucleolar phosphoprotein</fullName>
    </submittedName>
</protein>
<dbReference type="Pfam" id="PF05022">
    <property type="entry name" value="SRP40_C"/>
    <property type="match status" value="1"/>
</dbReference>
<proteinExistence type="predicted"/>
<dbReference type="Proteomes" id="UP000095192">
    <property type="component" value="Unassembled WGS sequence"/>
</dbReference>
<dbReference type="VEuPathDB" id="ToxoDB:cyc_04618"/>
<keyword evidence="4" id="KW-1185">Reference proteome</keyword>
<evidence type="ECO:0000313" key="3">
    <source>
        <dbReference type="EMBL" id="OEH78297.1"/>
    </source>
</evidence>
<dbReference type="InterPro" id="IPR039191">
    <property type="entry name" value="Nopp140-like"/>
</dbReference>
<dbReference type="GO" id="GO:0005730">
    <property type="term" value="C:nucleolus"/>
    <property type="evidence" value="ECO:0007669"/>
    <property type="project" value="InterPro"/>
</dbReference>
<feature type="domain" description="Srp40 C-terminal" evidence="2">
    <location>
        <begin position="133"/>
        <end position="206"/>
    </location>
</feature>
<dbReference type="PANTHER" id="PTHR23216">
    <property type="entry name" value="NUCLEOLAR AND COILED-BODY PHOSPHOPROTEIN 1"/>
    <property type="match status" value="1"/>
</dbReference>
<comment type="caution">
    <text evidence="3">The sequence shown here is derived from an EMBL/GenBank/DDBJ whole genome shotgun (WGS) entry which is preliminary data.</text>
</comment>
<evidence type="ECO:0000313" key="4">
    <source>
        <dbReference type="Proteomes" id="UP000095192"/>
    </source>
</evidence>
<evidence type="ECO:0000256" key="1">
    <source>
        <dbReference type="SAM" id="MobiDB-lite"/>
    </source>
</evidence>